<evidence type="ECO:0000259" key="2">
    <source>
        <dbReference type="PROSITE" id="PS50011"/>
    </source>
</evidence>
<dbReference type="PROSITE" id="PS50011">
    <property type="entry name" value="PROTEIN_KINASE_DOM"/>
    <property type="match status" value="1"/>
</dbReference>
<accession>A0A3M2SFC7</accession>
<dbReference type="Gene3D" id="3.30.200.20">
    <property type="entry name" value="Phosphorylase Kinase, domain 1"/>
    <property type="match status" value="1"/>
</dbReference>
<dbReference type="Gene3D" id="1.10.510.10">
    <property type="entry name" value="Transferase(Phosphotransferase) domain 1"/>
    <property type="match status" value="1"/>
</dbReference>
<gene>
    <name evidence="3" type="ORF">CDV36_004133</name>
</gene>
<evidence type="ECO:0000256" key="1">
    <source>
        <dbReference type="SAM" id="MobiDB-lite"/>
    </source>
</evidence>
<dbReference type="PROSITE" id="PS00108">
    <property type="entry name" value="PROTEIN_KINASE_ST"/>
    <property type="match status" value="1"/>
</dbReference>
<dbReference type="STRING" id="2010991.A0A3M2SFC7"/>
<dbReference type="Pfam" id="PF06985">
    <property type="entry name" value="HET"/>
    <property type="match status" value="1"/>
</dbReference>
<dbReference type="OrthoDB" id="4062651at2759"/>
<dbReference type="PANTHER" id="PTHR33112">
    <property type="entry name" value="DOMAIN PROTEIN, PUTATIVE-RELATED"/>
    <property type="match status" value="1"/>
</dbReference>
<dbReference type="InterPro" id="IPR008271">
    <property type="entry name" value="Ser/Thr_kinase_AS"/>
</dbReference>
<protein>
    <recommendedName>
        <fullName evidence="2">Protein kinase domain-containing protein</fullName>
    </recommendedName>
</protein>
<dbReference type="Pfam" id="PF00069">
    <property type="entry name" value="Pkinase"/>
    <property type="match status" value="1"/>
</dbReference>
<name>A0A3M2SFC7_9HYPO</name>
<dbReference type="PANTHER" id="PTHR33112:SF10">
    <property type="entry name" value="TOL"/>
    <property type="match status" value="1"/>
</dbReference>
<feature type="domain" description="Protein kinase" evidence="2">
    <location>
        <begin position="188"/>
        <end position="513"/>
    </location>
</feature>
<dbReference type="SMART" id="SM00220">
    <property type="entry name" value="S_TKc"/>
    <property type="match status" value="1"/>
</dbReference>
<comment type="caution">
    <text evidence="3">The sequence shown here is derived from an EMBL/GenBank/DDBJ whole genome shotgun (WGS) entry which is preliminary data.</text>
</comment>
<dbReference type="SUPFAM" id="SSF56112">
    <property type="entry name" value="Protein kinase-like (PK-like)"/>
    <property type="match status" value="1"/>
</dbReference>
<evidence type="ECO:0000313" key="3">
    <source>
        <dbReference type="EMBL" id="RMJ16229.1"/>
    </source>
</evidence>
<dbReference type="InterPro" id="IPR011009">
    <property type="entry name" value="Kinase-like_dom_sf"/>
</dbReference>
<organism evidence="3 4">
    <name type="scientific">Fusarium kuroshium</name>
    <dbReference type="NCBI Taxonomy" id="2010991"/>
    <lineage>
        <taxon>Eukaryota</taxon>
        <taxon>Fungi</taxon>
        <taxon>Dikarya</taxon>
        <taxon>Ascomycota</taxon>
        <taxon>Pezizomycotina</taxon>
        <taxon>Sordariomycetes</taxon>
        <taxon>Hypocreomycetidae</taxon>
        <taxon>Hypocreales</taxon>
        <taxon>Nectriaceae</taxon>
        <taxon>Fusarium</taxon>
        <taxon>Fusarium solani species complex</taxon>
    </lineage>
</organism>
<feature type="region of interest" description="Disordered" evidence="1">
    <location>
        <begin position="1"/>
        <end position="29"/>
    </location>
</feature>
<dbReference type="InterPro" id="IPR000719">
    <property type="entry name" value="Prot_kinase_dom"/>
</dbReference>
<proteinExistence type="predicted"/>
<evidence type="ECO:0000313" key="4">
    <source>
        <dbReference type="Proteomes" id="UP000277212"/>
    </source>
</evidence>
<dbReference type="EMBL" id="NKUJ01000051">
    <property type="protein sequence ID" value="RMJ16229.1"/>
    <property type="molecule type" value="Genomic_DNA"/>
</dbReference>
<dbReference type="CDD" id="cd00180">
    <property type="entry name" value="PKc"/>
    <property type="match status" value="1"/>
</dbReference>
<dbReference type="Proteomes" id="UP000277212">
    <property type="component" value="Unassembled WGS sequence"/>
</dbReference>
<keyword evidence="4" id="KW-1185">Reference proteome</keyword>
<feature type="compositionally biased region" description="Polar residues" evidence="1">
    <location>
        <begin position="19"/>
        <end position="29"/>
    </location>
</feature>
<dbReference type="GO" id="GO:0004672">
    <property type="term" value="F:protein kinase activity"/>
    <property type="evidence" value="ECO:0007669"/>
    <property type="project" value="InterPro"/>
</dbReference>
<dbReference type="InterPro" id="IPR010730">
    <property type="entry name" value="HET"/>
</dbReference>
<sequence length="1337" mass="151434">MATFDNSSSDSSSSDSDVESTNTNPNSLTTYITDNYRESDFHYGIPVVYLSDNILRKWMKEENVKNELGNQFADDKVDSLVNFIINEADKVFAITCLVFVDNKEKLNKAMRRFQKKRYNNEALPMKLQDKSDKTGPNAVNFKAFAYNSIWDTFHLQEFGEKQWKFLAPMFRGDLFKYDLDERCILPFEKKDDMTKEGTFGNVYQVDIHRDHMDEALLERNNGRTNVAVKELTTSRSAQEDAATAFRLEATALSKCRHIKHPNMLPCLAAIKKGPMYYFLFPWAEGGSLREFWKRTPNPVLTSEFVMDIIEQLHGLAAALEELHNYADEQDSPSMGEDANTRYQGSGGIRHGDLKPENILLFESGDSSSTHSFGTLKIADMGLAKHHDVNTRLRNGLTSTKYGTRRYEPPEVEAPRLADSPTSRLYDTWSMGCIILEFIVWTLYGQEVLDSFNDSIRGNKKHDSEPPYYQTGEGGAEVHPLVSEFMEKLFRDPRCLEEKTALGDLLAIVRDKLLVVDLPGEDDVNTEGGITIVHPPSPTGEEDTRRYRATAMVLKESLCNIKEKAAKDRLYSFAEGKQQARIPMLRNDSSSGNLHPNRAWDISASNTNSMNNVTQMRNNPVGIHSDLPSMALRTNQMINVSTGLCKGIATTQHTWLRFMHVKGKSGLVLLCALLIISQSLNIKVWEFENDDKFAVSSLIPAGPTDVHEGKLCQRCKDLDFCQSQFKIHDQVAQLGRSATDCQFCQLRWEACKHLDGQSSRVVFERIGPVIKMNESDPPVFSLFKPKESATLSEIPIGRPFLQQNPLGDNQFQLMKLWLEYCDDNHDNCKPDQGEHEAPSIHIEDSGLSDIDSAVSQSLRSRKSTRLPTRLLDLDTGSIDTIRLYETQPGDKHQDFKYIALSHPWGEPTESHPHFCTTVGNRIAHRAGIQLLDLPNTFKDAVITTRAIGLRYLWIDSLCIVQGPGGDFNTESQRMEDVFSSAYCVIAASRATGQWDGFLKDRPESFNNPYVTFKSDKGPQFYVSRYLDDFTHDVLEGSLNQRGWVLQERALARRTIYFTAKQTYWECGGGVRCETLTKMNNQLAAFLGDPNFPQVAIRSSASQRETSRGQRILYYQDLYKTYSRLKFTHWEDRAVAMNGLEQRLSWGFKCRGGFGILDDSRQENHRSLLHRSLLWHRAKGPLEKIVFPPDRQKAPTWSWMAFQGEIDYLAVPFNGVDWDTELKSPWQKAETQSAGRSEVLEIRATARQLKVGNKPIEGVKLFFNSSGQSQPLVSKALCVVVGKEKGYTHVRDRTHYILLVRPTGSAKESQAMVCERIGAGQVPGRCIEVDGQGSEVRIR</sequence>
<reference evidence="3 4" key="1">
    <citation type="submission" date="2017-06" db="EMBL/GenBank/DDBJ databases">
        <title>Comparative genomic analysis of Ambrosia Fusariam Clade fungi.</title>
        <authorList>
            <person name="Stajich J.E."/>
            <person name="Carrillo J."/>
            <person name="Kijimoto T."/>
            <person name="Eskalen A."/>
            <person name="O'Donnell K."/>
            <person name="Kasson M."/>
        </authorList>
    </citation>
    <scope>NUCLEOTIDE SEQUENCE [LARGE SCALE GENOMIC DNA]</scope>
    <source>
        <strain evidence="3">UCR3666</strain>
    </source>
</reference>
<dbReference type="GO" id="GO:0005524">
    <property type="term" value="F:ATP binding"/>
    <property type="evidence" value="ECO:0007669"/>
    <property type="project" value="InterPro"/>
</dbReference>